<keyword evidence="3" id="KW-0408">Iron</keyword>
<gene>
    <name evidence="5" type="ORF">D3Z39_13365</name>
    <name evidence="6" type="ORF">FMM72_03075</name>
</gene>
<evidence type="ECO:0000313" key="8">
    <source>
        <dbReference type="Proteomes" id="UP000462501"/>
    </source>
</evidence>
<proteinExistence type="inferred from homology"/>
<accession>A0A845SP41</accession>
<evidence type="ECO:0000313" key="5">
    <source>
        <dbReference type="EMBL" id="NBI79837.1"/>
    </source>
</evidence>
<dbReference type="NCBIfam" id="NF033749">
    <property type="entry name" value="bact_hemeryth"/>
    <property type="match status" value="1"/>
</dbReference>
<keyword evidence="2" id="KW-0479">Metal-binding</keyword>
<dbReference type="CDD" id="cd12107">
    <property type="entry name" value="Hemerythrin"/>
    <property type="match status" value="1"/>
</dbReference>
<dbReference type="InterPro" id="IPR012827">
    <property type="entry name" value="Hemerythrin_metal-bd"/>
</dbReference>
<comment type="similarity">
    <text evidence="1">Belongs to the hemerythrin family.</text>
</comment>
<evidence type="ECO:0000313" key="6">
    <source>
        <dbReference type="EMBL" id="NDO38236.1"/>
    </source>
</evidence>
<organism evidence="6 8">
    <name type="scientific">Anaerotruncus colihominis</name>
    <dbReference type="NCBI Taxonomy" id="169435"/>
    <lineage>
        <taxon>Bacteria</taxon>
        <taxon>Bacillati</taxon>
        <taxon>Bacillota</taxon>
        <taxon>Clostridia</taxon>
        <taxon>Eubacteriales</taxon>
        <taxon>Oscillospiraceae</taxon>
        <taxon>Anaerotruncus</taxon>
    </lineage>
</organism>
<dbReference type="GO" id="GO:0046872">
    <property type="term" value="F:metal ion binding"/>
    <property type="evidence" value="ECO:0007669"/>
    <property type="project" value="UniProtKB-KW"/>
</dbReference>
<dbReference type="EMBL" id="QXWZ01000026">
    <property type="protein sequence ID" value="NBI79837.1"/>
    <property type="molecule type" value="Genomic_DNA"/>
</dbReference>
<evidence type="ECO:0000259" key="4">
    <source>
        <dbReference type="Pfam" id="PF01814"/>
    </source>
</evidence>
<dbReference type="PANTHER" id="PTHR37164:SF1">
    <property type="entry name" value="BACTERIOHEMERYTHRIN"/>
    <property type="match status" value="1"/>
</dbReference>
<dbReference type="Gene3D" id="1.20.120.50">
    <property type="entry name" value="Hemerythrin-like"/>
    <property type="match status" value="1"/>
</dbReference>
<dbReference type="Pfam" id="PF01814">
    <property type="entry name" value="Hemerythrin"/>
    <property type="match status" value="1"/>
</dbReference>
<dbReference type="InterPro" id="IPR035938">
    <property type="entry name" value="Hemerythrin-like_sf"/>
</dbReference>
<protein>
    <submittedName>
        <fullName evidence="6">Bacteriohemerythrin</fullName>
    </submittedName>
</protein>
<dbReference type="Proteomes" id="UP000462501">
    <property type="component" value="Unassembled WGS sequence"/>
</dbReference>
<dbReference type="InterPro" id="IPR012312">
    <property type="entry name" value="Hemerythrin-like"/>
</dbReference>
<feature type="domain" description="Hemerythrin-like" evidence="4">
    <location>
        <begin position="21"/>
        <end position="136"/>
    </location>
</feature>
<dbReference type="PANTHER" id="PTHR37164">
    <property type="entry name" value="BACTERIOHEMERYTHRIN"/>
    <property type="match status" value="1"/>
</dbReference>
<dbReference type="InterPro" id="IPR050669">
    <property type="entry name" value="Hemerythrin"/>
</dbReference>
<evidence type="ECO:0000256" key="1">
    <source>
        <dbReference type="ARBA" id="ARBA00010587"/>
    </source>
</evidence>
<evidence type="ECO:0000256" key="3">
    <source>
        <dbReference type="ARBA" id="ARBA00023004"/>
    </source>
</evidence>
<dbReference type="SUPFAM" id="SSF47188">
    <property type="entry name" value="Hemerythrin-like"/>
    <property type="match status" value="1"/>
</dbReference>
<comment type="caution">
    <text evidence="6">The sequence shown here is derived from an EMBL/GenBank/DDBJ whole genome shotgun (WGS) entry which is preliminary data.</text>
</comment>
<reference evidence="6 8" key="2">
    <citation type="submission" date="2019-06" db="EMBL/GenBank/DDBJ databases">
        <title>Draft genome sequences of 15 bacterial species constituting the stable defined intestinal microbiota of the GM15 gnotobiotic mouse model.</title>
        <authorList>
            <person name="Elie C."/>
            <person name="Mathieu A."/>
            <person name="Saliou A."/>
            <person name="Darnaud M."/>
            <person name="Leulier F."/>
            <person name="Tamellini A."/>
        </authorList>
    </citation>
    <scope>NUCLEOTIDE SEQUENCE [LARGE SCALE GENOMIC DNA]</scope>
    <source>
        <strain evidence="6 8">JM4-15</strain>
    </source>
</reference>
<evidence type="ECO:0000313" key="7">
    <source>
        <dbReference type="Proteomes" id="UP000446348"/>
    </source>
</evidence>
<sequence>MITKGGVLMVIFPWEPKLEFGIDLLDQQHRELIKVINTFFISYKCRDDIQKVSECLDFLNHYTLYHFQAEEAFQVQYRFPLYRDHQAKHNYLSTQLKFHSTALTASRFAPEKMEHFHEYLEAWIINHLLEDDLKFAEFVKEADSGQPSKSE</sequence>
<dbReference type="Proteomes" id="UP000446348">
    <property type="component" value="Unassembled WGS sequence"/>
</dbReference>
<evidence type="ECO:0000256" key="2">
    <source>
        <dbReference type="ARBA" id="ARBA00022723"/>
    </source>
</evidence>
<dbReference type="AlphaFoldDB" id="A0A845SP41"/>
<reference evidence="5 7" key="1">
    <citation type="submission" date="2018-08" db="EMBL/GenBank/DDBJ databases">
        <title>Murine metabolic-syndrome-specific gut microbial biobank.</title>
        <authorList>
            <person name="Liu C."/>
        </authorList>
    </citation>
    <scope>NUCLEOTIDE SEQUENCE [LARGE SCALE GENOMIC DNA]</scope>
    <source>
        <strain evidence="5 7">X69</strain>
    </source>
</reference>
<dbReference type="NCBIfam" id="TIGR02481">
    <property type="entry name" value="hemeryth_dom"/>
    <property type="match status" value="1"/>
</dbReference>
<dbReference type="EMBL" id="VIQT01000006">
    <property type="protein sequence ID" value="NDO38236.1"/>
    <property type="molecule type" value="Genomic_DNA"/>
</dbReference>
<name>A0A845SP41_9FIRM</name>